<dbReference type="InterPro" id="IPR011053">
    <property type="entry name" value="Single_hybrid_motif"/>
</dbReference>
<gene>
    <name evidence="4" type="ORF">GV368_06545</name>
</gene>
<keyword evidence="2" id="KW-0450">Lipoyl</keyword>
<dbReference type="Pfam" id="PF00364">
    <property type="entry name" value="Biotin_lipoyl"/>
    <property type="match status" value="1"/>
</dbReference>
<organism evidence="4 5">
    <name type="scientific">Tepidiphilus baoligensis</name>
    <dbReference type="NCBI Taxonomy" id="2698687"/>
    <lineage>
        <taxon>Bacteria</taxon>
        <taxon>Pseudomonadati</taxon>
        <taxon>Pseudomonadota</taxon>
        <taxon>Hydrogenophilia</taxon>
        <taxon>Hydrogenophilales</taxon>
        <taxon>Hydrogenophilaceae</taxon>
        <taxon>Tepidiphilus</taxon>
    </lineage>
</organism>
<dbReference type="Proteomes" id="UP000669605">
    <property type="component" value="Unassembled WGS sequence"/>
</dbReference>
<evidence type="ECO:0000256" key="2">
    <source>
        <dbReference type="ARBA" id="ARBA00022823"/>
    </source>
</evidence>
<accession>A0ABX1QLE9</accession>
<evidence type="ECO:0000313" key="5">
    <source>
        <dbReference type="Proteomes" id="UP000669605"/>
    </source>
</evidence>
<reference evidence="4 5" key="1">
    <citation type="journal article" date="2020" name="Curr. Microbiol.">
        <title>Tepidiphilus baoligensis sp. nov., a Novel Bacterium of the Family Hydrogenophilaceae Isolated from an Oil Reservoir.</title>
        <authorList>
            <person name="Zhang X."/>
            <person name="Wang G."/>
            <person name="Ma X."/>
            <person name="Yu J."/>
            <person name="You J."/>
            <person name="Xue Y."/>
            <person name="Ma Y."/>
        </authorList>
    </citation>
    <scope>NUCLEOTIDE SEQUENCE [LARGE SCALE GENOMIC DNA]</scope>
    <source>
        <strain evidence="4 5">B18-69</strain>
    </source>
</reference>
<evidence type="ECO:0000259" key="3">
    <source>
        <dbReference type="PROSITE" id="PS50968"/>
    </source>
</evidence>
<dbReference type="Gene3D" id="2.40.50.100">
    <property type="match status" value="1"/>
</dbReference>
<dbReference type="EMBL" id="JAAAUB010000008">
    <property type="protein sequence ID" value="NMH16763.1"/>
    <property type="molecule type" value="Genomic_DNA"/>
</dbReference>
<dbReference type="CDD" id="cd06849">
    <property type="entry name" value="lipoyl_domain"/>
    <property type="match status" value="1"/>
</dbReference>
<comment type="caution">
    <text evidence="4">The sequence shown here is derived from an EMBL/GenBank/DDBJ whole genome shotgun (WGS) entry which is preliminary data.</text>
</comment>
<dbReference type="PROSITE" id="PS00189">
    <property type="entry name" value="LIPOYL"/>
    <property type="match status" value="1"/>
</dbReference>
<dbReference type="InterPro" id="IPR000089">
    <property type="entry name" value="Biotin_lipoyl"/>
</dbReference>
<evidence type="ECO:0000256" key="1">
    <source>
        <dbReference type="ARBA" id="ARBA00001938"/>
    </source>
</evidence>
<evidence type="ECO:0000313" key="4">
    <source>
        <dbReference type="EMBL" id="NMH16763.1"/>
    </source>
</evidence>
<comment type="cofactor">
    <cofactor evidence="1">
        <name>(R)-lipoate</name>
        <dbReference type="ChEBI" id="CHEBI:83088"/>
    </cofactor>
</comment>
<protein>
    <submittedName>
        <fullName evidence="4">Biotin attachment protein</fullName>
    </submittedName>
</protein>
<proteinExistence type="predicted"/>
<dbReference type="InterPro" id="IPR003016">
    <property type="entry name" value="2-oxoA_DH_lipoyl-BS"/>
</dbReference>
<sequence>MIEIRLPPEVWEDVDEGVEALLDKWLVREGEQVATGQPIANVVIVKTNVEVSAPQAGRLAQILVPEGETFGRERAIARLEVS</sequence>
<name>A0ABX1QLE9_9PROT</name>
<dbReference type="SUPFAM" id="SSF51230">
    <property type="entry name" value="Single hybrid motif"/>
    <property type="match status" value="1"/>
</dbReference>
<dbReference type="PROSITE" id="PS50968">
    <property type="entry name" value="BIOTINYL_LIPOYL"/>
    <property type="match status" value="1"/>
</dbReference>
<keyword evidence="5" id="KW-1185">Reference proteome</keyword>
<feature type="domain" description="Lipoyl-binding" evidence="3">
    <location>
        <begin position="1"/>
        <end position="80"/>
    </location>
</feature>